<name>A0A6S6T1Q7_9BACT</name>
<evidence type="ECO:0000313" key="1">
    <source>
        <dbReference type="EMBL" id="CAA6812244.1"/>
    </source>
</evidence>
<sequence>MKRKKSHKLKSKEDRILLIVENSEADFFNQYFKQYLQEHHHISIDCEPSGRANKCEIANGNRMTKRIREALERERYKAVFLMLDLKTKCHTSENTHTCLVELKREYLPRYKVEKNFSSQFYLFVVCNEIESWFLTIDKETNNVHKNHKKELMEFLKVKSEPQIVQKMIKELKGGKYQLDFSKNSSLEYFVEKLKVFN</sequence>
<protein>
    <recommendedName>
        <fullName evidence="2">DUF4276 family protein</fullName>
    </recommendedName>
</protein>
<dbReference type="EMBL" id="CACVAX010000038">
    <property type="protein sequence ID" value="CAA6812244.1"/>
    <property type="molecule type" value="Genomic_DNA"/>
</dbReference>
<dbReference type="AlphaFoldDB" id="A0A6S6T1Q7"/>
<evidence type="ECO:0008006" key="2">
    <source>
        <dbReference type="Google" id="ProtNLM"/>
    </source>
</evidence>
<organism evidence="1">
    <name type="scientific">uncultured Sulfurovum sp</name>
    <dbReference type="NCBI Taxonomy" id="269237"/>
    <lineage>
        <taxon>Bacteria</taxon>
        <taxon>Pseudomonadati</taxon>
        <taxon>Campylobacterota</taxon>
        <taxon>Epsilonproteobacteria</taxon>
        <taxon>Campylobacterales</taxon>
        <taxon>Sulfurovaceae</taxon>
        <taxon>Sulfurovum</taxon>
        <taxon>environmental samples</taxon>
    </lineage>
</organism>
<accession>A0A6S6T1Q7</accession>
<reference evidence="1" key="1">
    <citation type="submission" date="2020-01" db="EMBL/GenBank/DDBJ databases">
        <authorList>
            <person name="Meier V. D."/>
            <person name="Meier V D."/>
        </authorList>
    </citation>
    <scope>NUCLEOTIDE SEQUENCE</scope>
    <source>
        <strain evidence="1">HLG_WM_MAG_04</strain>
    </source>
</reference>
<proteinExistence type="predicted"/>
<gene>
    <name evidence="1" type="ORF">HELGO_WM5829</name>
</gene>